<protein>
    <submittedName>
        <fullName evidence="1">Uncharacterized protein</fullName>
    </submittedName>
</protein>
<organism evidence="1">
    <name type="scientific">Cucumis melo</name>
    <name type="common">Muskmelon</name>
    <dbReference type="NCBI Taxonomy" id="3656"/>
    <lineage>
        <taxon>Eukaryota</taxon>
        <taxon>Viridiplantae</taxon>
        <taxon>Streptophyta</taxon>
        <taxon>Embryophyta</taxon>
        <taxon>Tracheophyta</taxon>
        <taxon>Spermatophyta</taxon>
        <taxon>Magnoliopsida</taxon>
        <taxon>eudicotyledons</taxon>
        <taxon>Gunneridae</taxon>
        <taxon>Pentapetalae</taxon>
        <taxon>rosids</taxon>
        <taxon>fabids</taxon>
        <taxon>Cucurbitales</taxon>
        <taxon>Cucurbitaceae</taxon>
        <taxon>Benincaseae</taxon>
        <taxon>Cucumis</taxon>
    </lineage>
</organism>
<dbReference type="Gramene" id="MELO3C035714.2.1">
    <property type="protein sequence ID" value="MELO3C035714.2.1"/>
    <property type="gene ID" value="MELO3C035714.2"/>
</dbReference>
<dbReference type="AlphaFoldDB" id="A0A9I9EMA1"/>
<evidence type="ECO:0000313" key="1">
    <source>
        <dbReference type="EnsemblPlants" id="MELO3C035714.2.1"/>
    </source>
</evidence>
<name>A0A9I9EMA1_CUCME</name>
<sequence length="60" mass="7383">MEPIIVHMLFDEMPVQLLSIRELFHSLFISQVERNRLKPLSDAFQLYYELLWRVFFVNLR</sequence>
<proteinExistence type="predicted"/>
<dbReference type="EnsemblPlants" id="MELO3C035714.2.1">
    <property type="protein sequence ID" value="MELO3C035714.2.1"/>
    <property type="gene ID" value="MELO3C035714.2"/>
</dbReference>
<reference evidence="1" key="1">
    <citation type="submission" date="2023-03" db="UniProtKB">
        <authorList>
            <consortium name="EnsemblPlants"/>
        </authorList>
    </citation>
    <scope>IDENTIFICATION</scope>
</reference>
<accession>A0A9I9EMA1</accession>